<dbReference type="Pfam" id="PF09351">
    <property type="entry name" value="DUF1993"/>
    <property type="match status" value="1"/>
</dbReference>
<protein>
    <recommendedName>
        <fullName evidence="3">DUF1993 domain-containing protein</fullName>
    </recommendedName>
</protein>
<dbReference type="InterPro" id="IPR018531">
    <property type="entry name" value="DUF1993"/>
</dbReference>
<keyword evidence="2" id="KW-1185">Reference proteome</keyword>
<proteinExistence type="predicted"/>
<evidence type="ECO:0000313" key="2">
    <source>
        <dbReference type="Proteomes" id="UP000664203"/>
    </source>
</evidence>
<reference evidence="1" key="1">
    <citation type="submission" date="2021-03" db="EMBL/GenBank/DDBJ databases">
        <authorList>
            <person name="Tagirdzhanova G."/>
        </authorList>
    </citation>
    <scope>NUCLEOTIDE SEQUENCE</scope>
</reference>
<evidence type="ECO:0000313" key="1">
    <source>
        <dbReference type="EMBL" id="CAF9937257.1"/>
    </source>
</evidence>
<evidence type="ECO:0008006" key="3">
    <source>
        <dbReference type="Google" id="ProtNLM"/>
    </source>
</evidence>
<comment type="caution">
    <text evidence="1">The sequence shown here is derived from an EMBL/GenBank/DDBJ whole genome shotgun (WGS) entry which is preliminary data.</text>
</comment>
<dbReference type="SUPFAM" id="SSF109854">
    <property type="entry name" value="DinB/YfiT-like putative metalloenzymes"/>
    <property type="match status" value="1"/>
</dbReference>
<dbReference type="AlphaFoldDB" id="A0A8H3G5R1"/>
<dbReference type="OrthoDB" id="3724345at2759"/>
<sequence length="133" mass="14862">MHTHLLEARLVGDMAPLPFQITRASDHAKNAAARVAGVEVVAMPDDEVTFQELQARIRKTIDFLKTVPPDSMDGKEEVEIVLKLKAGELRWTAKSYLLEFALPNFYFHLTTAYDILRHSGVPVGKVDYIGGLK</sequence>
<dbReference type="EMBL" id="CAJPDR010000464">
    <property type="protein sequence ID" value="CAF9937257.1"/>
    <property type="molecule type" value="Genomic_DNA"/>
</dbReference>
<dbReference type="PANTHER" id="PTHR36922:SF1">
    <property type="entry name" value="DUF1993 DOMAIN-CONTAINING PROTEIN"/>
    <property type="match status" value="1"/>
</dbReference>
<organism evidence="1 2">
    <name type="scientific">Alectoria fallacina</name>
    <dbReference type="NCBI Taxonomy" id="1903189"/>
    <lineage>
        <taxon>Eukaryota</taxon>
        <taxon>Fungi</taxon>
        <taxon>Dikarya</taxon>
        <taxon>Ascomycota</taxon>
        <taxon>Pezizomycotina</taxon>
        <taxon>Lecanoromycetes</taxon>
        <taxon>OSLEUM clade</taxon>
        <taxon>Lecanoromycetidae</taxon>
        <taxon>Lecanorales</taxon>
        <taxon>Lecanorineae</taxon>
        <taxon>Parmeliaceae</taxon>
        <taxon>Alectoria</taxon>
    </lineage>
</organism>
<gene>
    <name evidence="1" type="ORF">ALECFALPRED_007155</name>
</gene>
<accession>A0A8H3G5R1</accession>
<dbReference type="PANTHER" id="PTHR36922">
    <property type="entry name" value="BLL2446 PROTEIN"/>
    <property type="match status" value="1"/>
</dbReference>
<dbReference type="Gene3D" id="1.20.120.450">
    <property type="entry name" value="dinb family like domain"/>
    <property type="match status" value="1"/>
</dbReference>
<name>A0A8H3G5R1_9LECA</name>
<dbReference type="InterPro" id="IPR034660">
    <property type="entry name" value="DinB/YfiT-like"/>
</dbReference>
<dbReference type="Proteomes" id="UP000664203">
    <property type="component" value="Unassembled WGS sequence"/>
</dbReference>